<evidence type="ECO:0000313" key="13">
    <source>
        <dbReference type="Proteomes" id="UP000685013"/>
    </source>
</evidence>
<comment type="similarity">
    <text evidence="1">Belongs to the RdRP family.</text>
</comment>
<keyword evidence="5" id="KW-0548">Nucleotidyltransferase</keyword>
<evidence type="ECO:0000313" key="12">
    <source>
        <dbReference type="EMBL" id="KAG6599933.1"/>
    </source>
</evidence>
<feature type="region of interest" description="Disordered" evidence="10">
    <location>
        <begin position="692"/>
        <end position="750"/>
    </location>
</feature>
<keyword evidence="13" id="KW-1185">Reference proteome</keyword>
<dbReference type="EC" id="2.7.7.48" evidence="2"/>
<feature type="region of interest" description="Disordered" evidence="10">
    <location>
        <begin position="239"/>
        <end position="313"/>
    </location>
</feature>
<dbReference type="InterPro" id="IPR057596">
    <property type="entry name" value="RDRP_core"/>
</dbReference>
<dbReference type="Pfam" id="PF26252">
    <property type="entry name" value="RdRP_helical"/>
    <property type="match status" value="1"/>
</dbReference>
<dbReference type="GO" id="GO:0003723">
    <property type="term" value="F:RNA binding"/>
    <property type="evidence" value="ECO:0007669"/>
    <property type="project" value="UniProtKB-UniRule"/>
</dbReference>
<keyword evidence="6 9" id="KW-0694">RNA-binding</keyword>
<comment type="catalytic activity">
    <reaction evidence="8">
        <text>RNA(n) + a ribonucleoside 5'-triphosphate = RNA(n+1) + diphosphate</text>
        <dbReference type="Rhea" id="RHEA:21248"/>
        <dbReference type="Rhea" id="RHEA-COMP:14527"/>
        <dbReference type="Rhea" id="RHEA-COMP:17342"/>
        <dbReference type="ChEBI" id="CHEBI:33019"/>
        <dbReference type="ChEBI" id="CHEBI:61557"/>
        <dbReference type="ChEBI" id="CHEBI:140395"/>
        <dbReference type="EC" id="2.7.7.48"/>
    </reaction>
</comment>
<feature type="compositionally biased region" description="Polar residues" evidence="10">
    <location>
        <begin position="700"/>
        <end position="730"/>
    </location>
</feature>
<proteinExistence type="inferred from homology"/>
<dbReference type="EMBL" id="JAGKQH010000004">
    <property type="protein sequence ID" value="KAG6599933.1"/>
    <property type="molecule type" value="Genomic_DNA"/>
</dbReference>
<evidence type="ECO:0000256" key="9">
    <source>
        <dbReference type="PROSITE-ProRule" id="PRU00176"/>
    </source>
</evidence>
<evidence type="ECO:0000256" key="4">
    <source>
        <dbReference type="ARBA" id="ARBA00022679"/>
    </source>
</evidence>
<evidence type="ECO:0000256" key="6">
    <source>
        <dbReference type="ARBA" id="ARBA00022884"/>
    </source>
</evidence>
<dbReference type="GO" id="GO:0031380">
    <property type="term" value="C:nuclear RNA-directed RNA polymerase complex"/>
    <property type="evidence" value="ECO:0007669"/>
    <property type="project" value="TreeGrafter"/>
</dbReference>
<evidence type="ECO:0000256" key="3">
    <source>
        <dbReference type="ARBA" id="ARBA00022484"/>
    </source>
</evidence>
<organism evidence="12 13">
    <name type="scientific">Cucurbita argyrosperma subsp. sororia</name>
    <dbReference type="NCBI Taxonomy" id="37648"/>
    <lineage>
        <taxon>Eukaryota</taxon>
        <taxon>Viridiplantae</taxon>
        <taxon>Streptophyta</taxon>
        <taxon>Embryophyta</taxon>
        <taxon>Tracheophyta</taxon>
        <taxon>Spermatophyta</taxon>
        <taxon>Magnoliopsida</taxon>
        <taxon>eudicotyledons</taxon>
        <taxon>Gunneridae</taxon>
        <taxon>Pentapetalae</taxon>
        <taxon>rosids</taxon>
        <taxon>fabids</taxon>
        <taxon>Cucurbitales</taxon>
        <taxon>Cucurbitaceae</taxon>
        <taxon>Cucurbiteae</taxon>
        <taxon>Cucurbita</taxon>
    </lineage>
</organism>
<evidence type="ECO:0000256" key="1">
    <source>
        <dbReference type="ARBA" id="ARBA00005762"/>
    </source>
</evidence>
<gene>
    <name evidence="12" type="primary">RDR1</name>
    <name evidence="12" type="ORF">SDJN03_05166</name>
</gene>
<dbReference type="GO" id="GO:0003968">
    <property type="term" value="F:RNA-directed RNA polymerase activity"/>
    <property type="evidence" value="ECO:0007669"/>
    <property type="project" value="UniProtKB-KW"/>
</dbReference>
<protein>
    <recommendedName>
        <fullName evidence="2">RNA-directed RNA polymerase</fullName>
        <ecNumber evidence="2">2.7.7.48</ecNumber>
    </recommendedName>
</protein>
<name>A0AAV6NK65_9ROSI</name>
<sequence length="2118" mass="238110">MFRLAPSSPVGLQTPGTISMFFINLIEMSGGDDDGPLDYATIQIIPSQNRYEAFACCGNKVDVLADGILDTLLPHLPELQELNAKESKASIKLQSPASSAGSAWFTKSTLTRFLHLVGSPELTKITKTMNEMAQLEETRRFHVSLYELVCSTVKYANMNARNELLRAMELRLTALNKDFTASFEKGCNATCSSKEISHLVKFMEHFGATNLKKVIPVCARSSQLCRNCAYKYLELNPKSDSIDPVDDDDDDDSRHTVTSNSLTQVNYGVSPAKVAQVERQDSSESEESDENGTLVERSRTMARSAPPRSFSQGYIAANSDEEGSEPTSKTADSNVGRISVQDAISLFERKQRNDTSEVEKRRSLTSISIGANKFVLRRWSTGIGDASTKCHSELVSDEPDTISRDFDEHVPKSKIAEEKACTTAEVVELKASDPPETQAGSPISEPREVVEKVSANSEWSRRKEAELDQMMKKVMESKHVAQNNTQVNRKKDVCSEQRDELYDQYKAKRDEKRRAEEAKVRTNKEVTTKGMRRVADDRRSKIASAEVNVTKKHDTRKPEVLPPVNLSKSEKPSMIEKISSRTKPIAATRKSWPSSGITLASVNPTRPAAQPASLFNRSSAKTERSHVQKKNIKETNDSTRNSRRVNEKKEMVQTKTGTITKTKVTPRDTNVPVKSSIRDRIAKKSSIVPLESKSFHKGSRNSLDNSSSMANKTKPSKLSKTADSSKNSKNLTHDQEVEVADPDKGDALSPAHCDIETVVNDEQDSEMLTSNVVDADHGDALHLPNEEKSSLEIVAEGESMIPSKSIEEIEDFEEIPAINDEPPHLASLENAAPIENRLVRLSLSQMLQEDNNELDNNDWGTAGNPPMMNYQRGAPKGFKRLLKFARKNKGEANMGGWSSPSVVSEGEDDSEESKSLNTKKMDSLLMKATLNSGLVKASLDKSFDHDKLYSGTYGAQNFSSKFQESHDHATVCSTKVGRERVNNLFDLMGKTVHISGFPSHATADSVKSFLELRTGLGSVYAIKVRPPKGGGSRVYAIVQFIGAAQAELIISLANQRLWYGSSYLKARAADVDIVPKPRTYVHTLEDLTLCFGCQISSEKFHVLWEGDVELVTFGVEMRKMNFHLIHNFVEYRFQLSYENIWQIQLHRLQHQSMKCLLIQLYGAPRIYKKVAPSSGQIFDDPLFNFFKEVPDDQWVRTADFTPSNSIGQSSSLCLKLPNGRQLPNFRRHFAYYEEFEDEFKLVDGGNGFSCSDDLVPVVDSRPNVLLPYEIIFKVNVLVQNGCIPGPSLDTGFYRLVDPSRMRVEYVENALEKLFHLKECCYEPSSFLTEQYKKYAKHPSNSPAIALDAGLVYVRRVQITPCKVYFCGPEVNVSNRVLRHFSRDLDNFLRVSFVDEEWDKMRSTDLLPRMASSIENGKTDIYRRILSVLKNGIAIGDKKFKFLAFSSSQLRENSLWMFASRPGLDAAVIREWMGDFQHIKNPAKYAARLGQSFGSSTETLSVARHEREIIPDIEVQHGEVKYVFSDGIGKISSDFAKRVASKCVLAFTPSAFQIRYGGYKGVVAVDPRSSVKLSLRKSMCKFESDNTKLDVLGYSKYQPCFLNRQLITLLSTLGVKDEVFEKKQSEALEQLDAILTDPLKAQEALELMSPGENTNILKEMLKCGYKPDVEPYLSMMLQTFRESKLLELRTKSRIFIPNGRAMMGCLDETGTLEYGQVFVQISSARHRHISDTSAFDMSGSEDHLVIVGNVTVAKNPCLHPGDVRVLNAVNVPLLYHMVDCVVFPQKGSRPHPNECSGSDLDGDIYFVCWDTELIPPRQIPPMDYTPAPPIQLDRDVTIEDVQEYFVNYMVNDSLGIIANAHTAFADKEPFKARSAPCIELAKLFSIAVDFPKTGVPAIIPSHLNVKEFPDFMEKPDRPSYESKNVIGKLFRAVKGIAPNISYIRSFTRDVAMRCYDSDMETEGFEDYVEDAIYHKTIYDYKLGNLLDYYGIKSESEIFSGNIMRMSKSFTRRRDAEAINLAARSLRKEARTWFNTKESGPDSGSDDLFAKASAWYHVTYHHSYWGSYNDGMKRDHYLSFPWCVYHKLMQVKENNLRRREKASRLATLDRFSRVLNLDGR</sequence>
<dbReference type="PANTHER" id="PTHR23079:SF1">
    <property type="entry name" value="RNA-DEPENDENT RNA POLYMERASE 1"/>
    <property type="match status" value="1"/>
</dbReference>
<feature type="region of interest" description="Disordered" evidence="10">
    <location>
        <begin position="616"/>
        <end position="677"/>
    </location>
</feature>
<evidence type="ECO:0000256" key="8">
    <source>
        <dbReference type="ARBA" id="ARBA00048744"/>
    </source>
</evidence>
<feature type="region of interest" description="Disordered" evidence="10">
    <location>
        <begin position="550"/>
        <end position="590"/>
    </location>
</feature>
<dbReference type="SMART" id="SM00360">
    <property type="entry name" value="RRM"/>
    <property type="match status" value="1"/>
</dbReference>
<dbReference type="InterPro" id="IPR058763">
    <property type="entry name" value="RRM_RDR1/2-like"/>
</dbReference>
<dbReference type="InterPro" id="IPR057590">
    <property type="entry name" value="PH_RDR1/2-like"/>
</dbReference>
<reference evidence="12 13" key="1">
    <citation type="journal article" date="2021" name="Hortic Res">
        <title>The domestication of Cucurbita argyrosperma as revealed by the genome of its wild relative.</title>
        <authorList>
            <person name="Barrera-Redondo J."/>
            <person name="Sanchez-de la Vega G."/>
            <person name="Aguirre-Liguori J.A."/>
            <person name="Castellanos-Morales G."/>
            <person name="Gutierrez-Guerrero Y.T."/>
            <person name="Aguirre-Dugua X."/>
            <person name="Aguirre-Planter E."/>
            <person name="Tenaillon M.I."/>
            <person name="Lira-Saade R."/>
            <person name="Eguiarte L.E."/>
        </authorList>
    </citation>
    <scope>NUCLEOTIDE SEQUENCE [LARGE SCALE GENOMIC DNA]</scope>
    <source>
        <strain evidence="12">JBR-2021</strain>
    </source>
</reference>
<evidence type="ECO:0000256" key="5">
    <source>
        <dbReference type="ARBA" id="ARBA00022695"/>
    </source>
</evidence>
<evidence type="ECO:0000256" key="2">
    <source>
        <dbReference type="ARBA" id="ARBA00012494"/>
    </source>
</evidence>
<dbReference type="GO" id="GO:0030422">
    <property type="term" value="P:siRNA processing"/>
    <property type="evidence" value="ECO:0007669"/>
    <property type="project" value="TreeGrafter"/>
</dbReference>
<feature type="compositionally biased region" description="Polar residues" evidence="10">
    <location>
        <begin position="256"/>
        <end position="267"/>
    </location>
</feature>
<dbReference type="Pfam" id="PF24823">
    <property type="entry name" value="PH_RDR2"/>
    <property type="match status" value="1"/>
</dbReference>
<evidence type="ECO:0000256" key="7">
    <source>
        <dbReference type="ARBA" id="ARBA00023158"/>
    </source>
</evidence>
<dbReference type="Pfam" id="PF05183">
    <property type="entry name" value="RdRP"/>
    <property type="match status" value="1"/>
</dbReference>
<dbReference type="InterPro" id="IPR007855">
    <property type="entry name" value="RDRP"/>
</dbReference>
<dbReference type="Pfam" id="PF26250">
    <property type="entry name" value="RRM_RdRP1_2"/>
    <property type="match status" value="1"/>
</dbReference>
<keyword evidence="3 12" id="KW-0696">RNA-directed RNA polymerase</keyword>
<evidence type="ECO:0000259" key="11">
    <source>
        <dbReference type="PROSITE" id="PS50102"/>
    </source>
</evidence>
<dbReference type="Pfam" id="PF26253">
    <property type="entry name" value="RdRP_head"/>
    <property type="match status" value="1"/>
</dbReference>
<accession>A0AAV6NK65</accession>
<feature type="region of interest" description="Disordered" evidence="10">
    <location>
        <begin position="429"/>
        <end position="462"/>
    </location>
</feature>
<dbReference type="PROSITE" id="PS50102">
    <property type="entry name" value="RRM"/>
    <property type="match status" value="1"/>
</dbReference>
<dbReference type="PANTHER" id="PTHR23079">
    <property type="entry name" value="RNA-DEPENDENT RNA POLYMERASE"/>
    <property type="match status" value="1"/>
</dbReference>
<feature type="non-terminal residue" evidence="12">
    <location>
        <position position="1"/>
    </location>
</feature>
<dbReference type="InterPro" id="IPR058752">
    <property type="entry name" value="RDRP_C_head"/>
</dbReference>
<evidence type="ECO:0000256" key="10">
    <source>
        <dbReference type="SAM" id="MobiDB-lite"/>
    </source>
</evidence>
<feature type="domain" description="RRM" evidence="11">
    <location>
        <begin position="990"/>
        <end position="1071"/>
    </location>
</feature>
<dbReference type="CDD" id="cd00590">
    <property type="entry name" value="RRM_SF"/>
    <property type="match status" value="1"/>
</dbReference>
<feature type="compositionally biased region" description="Low complexity" evidence="10">
    <location>
        <begin position="654"/>
        <end position="663"/>
    </location>
</feature>
<feature type="compositionally biased region" description="Basic and acidic residues" evidence="10">
    <location>
        <begin position="620"/>
        <end position="637"/>
    </location>
</feature>
<keyword evidence="4" id="KW-0808">Transferase</keyword>
<feature type="compositionally biased region" description="Basic and acidic residues" evidence="10">
    <location>
        <begin position="550"/>
        <end position="559"/>
    </location>
</feature>
<dbReference type="InterPro" id="IPR000504">
    <property type="entry name" value="RRM_dom"/>
</dbReference>
<dbReference type="Proteomes" id="UP000685013">
    <property type="component" value="Chromosome 4"/>
</dbReference>
<comment type="caution">
    <text evidence="12">The sequence shown here is derived from an EMBL/GenBank/DDBJ whole genome shotgun (WGS) entry which is preliminary data.</text>
</comment>
<dbReference type="InterPro" id="IPR058751">
    <property type="entry name" value="RDRP_helical"/>
</dbReference>
<feature type="region of interest" description="Disordered" evidence="10">
    <location>
        <begin position="891"/>
        <end position="915"/>
    </location>
</feature>
<feature type="compositionally biased region" description="Basic and acidic residues" evidence="10">
    <location>
        <begin position="731"/>
        <end position="746"/>
    </location>
</feature>
<feature type="region of interest" description="Disordered" evidence="10">
    <location>
        <begin position="511"/>
        <end position="534"/>
    </location>
</feature>
<keyword evidence="7" id="KW-0943">RNA-mediated gene silencing</keyword>